<evidence type="ECO:0000259" key="4">
    <source>
        <dbReference type="PROSITE" id="PS50127"/>
    </source>
</evidence>
<dbReference type="InterPro" id="IPR000608">
    <property type="entry name" value="UBC"/>
</dbReference>
<keyword evidence="1" id="KW-0808">Transferase</keyword>
<feature type="region of interest" description="Disordered" evidence="3">
    <location>
        <begin position="145"/>
        <end position="168"/>
    </location>
</feature>
<dbReference type="KEGG" id="pco:PHACADRAFT_204748"/>
<evidence type="ECO:0000313" key="5">
    <source>
        <dbReference type="EMBL" id="EKM61580.1"/>
    </source>
</evidence>
<evidence type="ECO:0000256" key="2">
    <source>
        <dbReference type="ARBA" id="ARBA00022786"/>
    </source>
</evidence>
<organism evidence="5 6">
    <name type="scientific">Phanerochaete carnosa (strain HHB-10118-sp)</name>
    <name type="common">White-rot fungus</name>
    <name type="synonym">Peniophora carnosa</name>
    <dbReference type="NCBI Taxonomy" id="650164"/>
    <lineage>
        <taxon>Eukaryota</taxon>
        <taxon>Fungi</taxon>
        <taxon>Dikarya</taxon>
        <taxon>Basidiomycota</taxon>
        <taxon>Agaricomycotina</taxon>
        <taxon>Agaricomycetes</taxon>
        <taxon>Polyporales</taxon>
        <taxon>Phanerochaetaceae</taxon>
        <taxon>Phanerochaete</taxon>
    </lineage>
</organism>
<dbReference type="PROSITE" id="PS50127">
    <property type="entry name" value="UBC_2"/>
    <property type="match status" value="1"/>
</dbReference>
<protein>
    <recommendedName>
        <fullName evidence="4">UBC core domain-containing protein</fullName>
    </recommendedName>
</protein>
<evidence type="ECO:0000256" key="3">
    <source>
        <dbReference type="SAM" id="MobiDB-lite"/>
    </source>
</evidence>
<reference evidence="5 6" key="1">
    <citation type="journal article" date="2012" name="BMC Genomics">
        <title>Comparative genomics of the white-rot fungi, Phanerochaete carnosa and P. chrysosporium, to elucidate the genetic basis of the distinct wood types they colonize.</title>
        <authorList>
            <person name="Suzuki H."/>
            <person name="MacDonald J."/>
            <person name="Syed K."/>
            <person name="Salamov A."/>
            <person name="Hori C."/>
            <person name="Aerts A."/>
            <person name="Henrissat B."/>
            <person name="Wiebenga A."/>
            <person name="vanKuyk P.A."/>
            <person name="Barry K."/>
            <person name="Lindquist E."/>
            <person name="LaButti K."/>
            <person name="Lapidus A."/>
            <person name="Lucas S."/>
            <person name="Coutinho P."/>
            <person name="Gong Y."/>
            <person name="Samejima M."/>
            <person name="Mahadevan R."/>
            <person name="Abou-Zaid M."/>
            <person name="de Vries R.P."/>
            <person name="Igarashi K."/>
            <person name="Yadav J.S."/>
            <person name="Grigoriev I.V."/>
            <person name="Master E.R."/>
        </authorList>
    </citation>
    <scope>NUCLEOTIDE SEQUENCE [LARGE SCALE GENOMIC DNA]</scope>
    <source>
        <strain evidence="5 6">HHB-10118-sp</strain>
    </source>
</reference>
<dbReference type="PANTHER" id="PTHR46116:SF39">
    <property type="entry name" value="BACULOVIRAL IAP REPEAT-CONTAINING PROTEIN 6"/>
    <property type="match status" value="1"/>
</dbReference>
<dbReference type="GeneID" id="18912296"/>
<sequence length="721" mass="79880">MARKRRHWSVIASDGRSPKRRAQPEEVIIVDSDDDDLEAILAKIKQQEESEAQAKRLQTEWASNNQAPQAGPSRLDEPVPIADVPIAETDEALARRLQEEWAAEDVAAGQQLLGSASRAVALFEALGGLDRQYLGERAMSDSRAKVAASKRRRSAVSTVGPGGTGYATGSTGEYHGYGYAENDDHALFNPRGRGRRGRGMPPTVTEHSTRTALASHWDEILVRALKTIISLLPAPYADDAQVYDMLPHPSVTQLLQISQLPELLAGLLRNDSLTDWTARCDLYNAMLLLLRRMADCELTLEVLIGERYELASSGGLEEWMWGDGEIKWAESSDGASVKAQPLYTYFQKLTKQSEAFLAGASALLESGGEDAEIENAVQSLSLCGEFIATKDDLERAMRVLNNGPSPPTNNGKNKGKGHDPALELERRYTAECERLAFAHVAFPQAPDGCYATFNYANQLQRTANATRTPKDRLHLVKELAVTATSLPTGIWVRVDEVRNDAIKIMIAGPEGTPYAGGLFEFDCFVPLEYPHKPPLMHLRTTGGGSVRFNPNLYNCGKVCLSLLGTWPGRPEEQWSSKSTLLQILVSIQSMILVELPWFNEPGRGKASLTNRASIEHNKELQTHTLRWAINNWLRDEHKESIWADVIASHFITREAKIRQCIRDWAGSNPRIRGYSSTPSQLPYAVQDLWGAAPAAPARKAQRKDLIAEFEQGMQRVRAWNV</sequence>
<feature type="region of interest" description="Disordered" evidence="3">
    <location>
        <begin position="185"/>
        <end position="209"/>
    </location>
</feature>
<dbReference type="SUPFAM" id="SSF54495">
    <property type="entry name" value="UBC-like"/>
    <property type="match status" value="1"/>
</dbReference>
<dbReference type="Proteomes" id="UP000008370">
    <property type="component" value="Unassembled WGS sequence"/>
</dbReference>
<evidence type="ECO:0000256" key="1">
    <source>
        <dbReference type="ARBA" id="ARBA00022679"/>
    </source>
</evidence>
<keyword evidence="6" id="KW-1185">Reference proteome</keyword>
<name>K5WQ24_PHACS</name>
<gene>
    <name evidence="5" type="ORF">PHACADRAFT_204748</name>
</gene>
<dbReference type="EMBL" id="JH930468">
    <property type="protein sequence ID" value="EKM61580.1"/>
    <property type="molecule type" value="Genomic_DNA"/>
</dbReference>
<evidence type="ECO:0000313" key="6">
    <source>
        <dbReference type="Proteomes" id="UP000008370"/>
    </source>
</evidence>
<feature type="domain" description="UBC core" evidence="4">
    <location>
        <begin position="470"/>
        <end position="629"/>
    </location>
</feature>
<dbReference type="HOGENOM" id="CLU_017402_0_0_1"/>
<dbReference type="RefSeq" id="XP_007390987.1">
    <property type="nucleotide sequence ID" value="XM_007390925.1"/>
</dbReference>
<dbReference type="OrthoDB" id="47801at2759"/>
<feature type="region of interest" description="Disordered" evidence="3">
    <location>
        <begin position="1"/>
        <end position="24"/>
    </location>
</feature>
<dbReference type="PANTHER" id="PTHR46116">
    <property type="entry name" value="(E3-INDEPENDENT) E2 UBIQUITIN-CONJUGATING ENZYME"/>
    <property type="match status" value="1"/>
</dbReference>
<dbReference type="SMART" id="SM00212">
    <property type="entry name" value="UBCc"/>
    <property type="match status" value="1"/>
</dbReference>
<dbReference type="InParanoid" id="K5WQ24"/>
<dbReference type="InterPro" id="IPR016135">
    <property type="entry name" value="UBQ-conjugating_enzyme/RWD"/>
</dbReference>
<dbReference type="GO" id="GO:0016740">
    <property type="term" value="F:transferase activity"/>
    <property type="evidence" value="ECO:0007669"/>
    <property type="project" value="UniProtKB-KW"/>
</dbReference>
<accession>K5WQ24</accession>
<dbReference type="Pfam" id="PF00179">
    <property type="entry name" value="UQ_con"/>
    <property type="match status" value="1"/>
</dbReference>
<dbReference type="STRING" id="650164.K5WQ24"/>
<dbReference type="AlphaFoldDB" id="K5WQ24"/>
<keyword evidence="2" id="KW-0833">Ubl conjugation pathway</keyword>
<proteinExistence type="predicted"/>
<dbReference type="CDD" id="cd23810">
    <property type="entry name" value="UBCc_BIRC6"/>
    <property type="match status" value="1"/>
</dbReference>
<dbReference type="Gene3D" id="3.10.110.10">
    <property type="entry name" value="Ubiquitin Conjugating Enzyme"/>
    <property type="match status" value="1"/>
</dbReference>